<reference evidence="6" key="1">
    <citation type="submission" date="2019-03" db="EMBL/GenBank/DDBJ databases">
        <authorList>
            <person name="Mank J."/>
            <person name="Almeida P."/>
        </authorList>
    </citation>
    <scope>NUCLEOTIDE SEQUENCE</scope>
    <source>
        <strain evidence="6">78183</strain>
    </source>
</reference>
<dbReference type="AlphaFoldDB" id="A0A6N2MVL3"/>
<evidence type="ECO:0000256" key="1">
    <source>
        <dbReference type="ARBA" id="ARBA00023015"/>
    </source>
</evidence>
<dbReference type="GO" id="GO:0003677">
    <property type="term" value="F:DNA binding"/>
    <property type="evidence" value="ECO:0007669"/>
    <property type="project" value="UniProtKB-KW"/>
</dbReference>
<feature type="domain" description="NAC" evidence="5">
    <location>
        <begin position="15"/>
        <end position="163"/>
    </location>
</feature>
<keyword evidence="4" id="KW-0539">Nucleus</keyword>
<dbReference type="PANTHER" id="PTHR31719">
    <property type="entry name" value="NAC TRANSCRIPTION FACTOR 56"/>
    <property type="match status" value="1"/>
</dbReference>
<keyword evidence="2" id="KW-0238">DNA-binding</keyword>
<dbReference type="SUPFAM" id="SSF101941">
    <property type="entry name" value="NAC domain"/>
    <property type="match status" value="1"/>
</dbReference>
<gene>
    <name evidence="6" type="ORF">SVIM_LOCUS426513</name>
</gene>
<dbReference type="GO" id="GO:0006355">
    <property type="term" value="P:regulation of DNA-templated transcription"/>
    <property type="evidence" value="ECO:0007669"/>
    <property type="project" value="InterPro"/>
</dbReference>
<dbReference type="InterPro" id="IPR003441">
    <property type="entry name" value="NAC-dom"/>
</dbReference>
<dbReference type="PANTHER" id="PTHR31719:SF164">
    <property type="entry name" value="NAC DOMAIN-CONTAINING PROTEIN"/>
    <property type="match status" value="1"/>
</dbReference>
<dbReference type="Pfam" id="PF02365">
    <property type="entry name" value="NAM"/>
    <property type="match status" value="1"/>
</dbReference>
<protein>
    <recommendedName>
        <fullName evidence="5">NAC domain-containing protein</fullName>
    </recommendedName>
</protein>
<name>A0A6N2MVL3_SALVM</name>
<dbReference type="PROSITE" id="PS51005">
    <property type="entry name" value="NAC"/>
    <property type="match status" value="1"/>
</dbReference>
<evidence type="ECO:0000313" key="6">
    <source>
        <dbReference type="EMBL" id="VFU58404.1"/>
    </source>
</evidence>
<dbReference type="EMBL" id="CAADRP010001985">
    <property type="protein sequence ID" value="VFU58404.1"/>
    <property type="molecule type" value="Genomic_DNA"/>
</dbReference>
<evidence type="ECO:0000259" key="5">
    <source>
        <dbReference type="PROSITE" id="PS51005"/>
    </source>
</evidence>
<dbReference type="InterPro" id="IPR036093">
    <property type="entry name" value="NAC_dom_sf"/>
</dbReference>
<accession>A0A6N2MVL3</accession>
<organism evidence="6">
    <name type="scientific">Salix viminalis</name>
    <name type="common">Common osier</name>
    <name type="synonym">Basket willow</name>
    <dbReference type="NCBI Taxonomy" id="40686"/>
    <lineage>
        <taxon>Eukaryota</taxon>
        <taxon>Viridiplantae</taxon>
        <taxon>Streptophyta</taxon>
        <taxon>Embryophyta</taxon>
        <taxon>Tracheophyta</taxon>
        <taxon>Spermatophyta</taxon>
        <taxon>Magnoliopsida</taxon>
        <taxon>eudicotyledons</taxon>
        <taxon>Gunneridae</taxon>
        <taxon>Pentapetalae</taxon>
        <taxon>rosids</taxon>
        <taxon>fabids</taxon>
        <taxon>Malpighiales</taxon>
        <taxon>Salicaceae</taxon>
        <taxon>Saliceae</taxon>
        <taxon>Salix</taxon>
    </lineage>
</organism>
<evidence type="ECO:0000256" key="2">
    <source>
        <dbReference type="ARBA" id="ARBA00023125"/>
    </source>
</evidence>
<proteinExistence type="predicted"/>
<sequence length="418" mass="47231">MAMSSQNQETQTLEIPEGFRFRPDDQELVRFYLYPKITNPNIFTTFNVPVRDCHLYGSQARDPWKIWDSFPKRHGEDLFFFTQLTKKGRHVVRQISGGPGKWHQDYKDPPLDVSIDPNCKVTAIRKVFTYHNPKSDHNGSWLLFEYSLPSLSQLTVLCQLRKKEVHNPETVNLQQSTTKKRKRVLQQSTTKKRKRVVDIESVDDARNTILQKPMIDGLDHQQELIMGFDGLVDIASQVENQQQHLQLEPLFDNGLDFSYFESFSCEDVQDFGIYLMATDSGSVSTSNVASPTVSTFNPAENSQSVEAVSVDGDAALALDHDFCLQLLDSSGSCDEADGFPATKATAQASAYWTQATPNLDESFTSDAVDYYLEHGVCDSSPANWSGSFSQMLLEEHTCLIQEKEIQMVSNPSLVERNS</sequence>
<dbReference type="Gene3D" id="2.170.150.80">
    <property type="entry name" value="NAC domain"/>
    <property type="match status" value="1"/>
</dbReference>
<dbReference type="GO" id="GO:0048731">
    <property type="term" value="P:system development"/>
    <property type="evidence" value="ECO:0007669"/>
    <property type="project" value="TreeGrafter"/>
</dbReference>
<keyword evidence="3" id="KW-0804">Transcription</keyword>
<evidence type="ECO:0000256" key="3">
    <source>
        <dbReference type="ARBA" id="ARBA00023163"/>
    </source>
</evidence>
<keyword evidence="1" id="KW-0805">Transcription regulation</keyword>
<evidence type="ECO:0000256" key="4">
    <source>
        <dbReference type="ARBA" id="ARBA00023242"/>
    </source>
</evidence>